<feature type="region of interest" description="Disordered" evidence="1">
    <location>
        <begin position="81"/>
        <end position="114"/>
    </location>
</feature>
<sequence>MVCDACYQESKSTDGCRVLRLIAHGDAQAHHQGQRVGTARQACKNHTRRISLQSVVDENNAANLPLEVYVADPPLVLAATRPSASKRERTAEDQGDENVASAESTPRPRMPSLPGTPMAGFGYVMPGMQLYPSPGVMLLGTTAVGVSSSHGPPGFGGITPSSLLLGTPEGRPETSGAASELPAGDRDDVSALLNDYEALPEEAKAEWWRQGITDKLMDVLYNVHFGIALYKPGSKFVLRSLQAIILELWTLLQQDQDPAWRTVIENTLEAAHSRALGLEQTATELEHTLQKVIEPSLKAAEHFYTSLLQLKTDVEDAARVRHESAKQIKHQAAFEAHEKVQRSYRVMSAFNSLMEQAKTTLGRDFAEPLASTAGDVARRFGELPGPVSMPGPPVAVIDCKELEDASVKEACARQLRMLNLCVEKTGVLPDITLPPTPRTGVVPGTEFSDENLE</sequence>
<name>A0A150FXQ4_GONPE</name>
<proteinExistence type="predicted"/>
<organism evidence="2 3">
    <name type="scientific">Gonium pectorale</name>
    <name type="common">Green alga</name>
    <dbReference type="NCBI Taxonomy" id="33097"/>
    <lineage>
        <taxon>Eukaryota</taxon>
        <taxon>Viridiplantae</taxon>
        <taxon>Chlorophyta</taxon>
        <taxon>core chlorophytes</taxon>
        <taxon>Chlorophyceae</taxon>
        <taxon>CS clade</taxon>
        <taxon>Chlamydomonadales</taxon>
        <taxon>Volvocaceae</taxon>
        <taxon>Gonium</taxon>
    </lineage>
</organism>
<accession>A0A150FXQ4</accession>
<reference evidence="3" key="1">
    <citation type="journal article" date="2016" name="Nat. Commun.">
        <title>The Gonium pectorale genome demonstrates co-option of cell cycle regulation during the evolution of multicellularity.</title>
        <authorList>
            <person name="Hanschen E.R."/>
            <person name="Marriage T.N."/>
            <person name="Ferris P.J."/>
            <person name="Hamaji T."/>
            <person name="Toyoda A."/>
            <person name="Fujiyama A."/>
            <person name="Neme R."/>
            <person name="Noguchi H."/>
            <person name="Minakuchi Y."/>
            <person name="Suzuki M."/>
            <person name="Kawai-Toyooka H."/>
            <person name="Smith D.R."/>
            <person name="Sparks H."/>
            <person name="Anderson J."/>
            <person name="Bakaric R."/>
            <person name="Luria V."/>
            <person name="Karger A."/>
            <person name="Kirschner M.W."/>
            <person name="Durand P.M."/>
            <person name="Michod R.E."/>
            <person name="Nozaki H."/>
            <person name="Olson B.J."/>
        </authorList>
    </citation>
    <scope>NUCLEOTIDE SEQUENCE [LARGE SCALE GENOMIC DNA]</scope>
    <source>
        <strain evidence="3">NIES-2863</strain>
    </source>
</reference>
<evidence type="ECO:0000313" key="3">
    <source>
        <dbReference type="Proteomes" id="UP000075714"/>
    </source>
</evidence>
<dbReference type="Proteomes" id="UP000075714">
    <property type="component" value="Unassembled WGS sequence"/>
</dbReference>
<comment type="caution">
    <text evidence="2">The sequence shown here is derived from an EMBL/GenBank/DDBJ whole genome shotgun (WGS) entry which is preliminary data.</text>
</comment>
<dbReference type="AlphaFoldDB" id="A0A150FXQ4"/>
<keyword evidence="3" id="KW-1185">Reference proteome</keyword>
<evidence type="ECO:0000256" key="1">
    <source>
        <dbReference type="SAM" id="MobiDB-lite"/>
    </source>
</evidence>
<dbReference type="EMBL" id="LSYV01000155">
    <property type="protein sequence ID" value="KXZ42368.1"/>
    <property type="molecule type" value="Genomic_DNA"/>
</dbReference>
<gene>
    <name evidence="2" type="ORF">GPECTOR_155g78</name>
</gene>
<protein>
    <submittedName>
        <fullName evidence="2">Uncharacterized protein</fullName>
    </submittedName>
</protein>
<feature type="region of interest" description="Disordered" evidence="1">
    <location>
        <begin position="164"/>
        <end position="185"/>
    </location>
</feature>
<evidence type="ECO:0000313" key="2">
    <source>
        <dbReference type="EMBL" id="KXZ42368.1"/>
    </source>
</evidence>